<name>A0A2P7BSK8_9HYPH</name>
<evidence type="ECO:0000256" key="1">
    <source>
        <dbReference type="SAM" id="Phobius"/>
    </source>
</evidence>
<sequence>MDVSKVRETVEDGLENQIASLRAELSAISKSLSDQGFELPDRARSTYVSAKRRGRKAARFVGDEAQLAADKAREHPLATVAIISAIAGIGLLAGMGAYRR</sequence>
<keyword evidence="1" id="KW-0812">Transmembrane</keyword>
<dbReference type="AlphaFoldDB" id="A0A2P7BSK8"/>
<keyword evidence="3" id="KW-1185">Reference proteome</keyword>
<evidence type="ECO:0000313" key="3">
    <source>
        <dbReference type="Proteomes" id="UP000241444"/>
    </source>
</evidence>
<proteinExistence type="predicted"/>
<evidence type="ECO:0000313" key="2">
    <source>
        <dbReference type="EMBL" id="PSH69421.1"/>
    </source>
</evidence>
<accession>A0A2P7BSK8</accession>
<keyword evidence="1" id="KW-0472">Membrane</keyword>
<reference evidence="3" key="1">
    <citation type="submission" date="2017-11" db="EMBL/GenBank/DDBJ databases">
        <authorList>
            <person name="Kuznetsova I."/>
            <person name="Sazanova A."/>
            <person name="Chirak E."/>
            <person name="Safronova V."/>
            <person name="Willems A."/>
        </authorList>
    </citation>
    <scope>NUCLEOTIDE SEQUENCE [LARGE SCALE GENOMIC DNA]</scope>
    <source>
        <strain evidence="3">STM 196</strain>
    </source>
</reference>
<keyword evidence="1" id="KW-1133">Transmembrane helix</keyword>
<dbReference type="Proteomes" id="UP000241444">
    <property type="component" value="Unassembled WGS sequence"/>
</dbReference>
<gene>
    <name evidence="2" type="ORF">CU102_08560</name>
</gene>
<dbReference type="EMBL" id="PGGO01000005">
    <property type="protein sequence ID" value="PSH69421.1"/>
    <property type="molecule type" value="Genomic_DNA"/>
</dbReference>
<evidence type="ECO:0008006" key="4">
    <source>
        <dbReference type="Google" id="ProtNLM"/>
    </source>
</evidence>
<protein>
    <recommendedName>
        <fullName evidence="4">DUF883 domain-containing protein</fullName>
    </recommendedName>
</protein>
<organism evidence="2 3">
    <name type="scientific">Phyllobacterium brassicacearum</name>
    <dbReference type="NCBI Taxonomy" id="314235"/>
    <lineage>
        <taxon>Bacteria</taxon>
        <taxon>Pseudomonadati</taxon>
        <taxon>Pseudomonadota</taxon>
        <taxon>Alphaproteobacteria</taxon>
        <taxon>Hyphomicrobiales</taxon>
        <taxon>Phyllobacteriaceae</taxon>
        <taxon>Phyllobacterium</taxon>
    </lineage>
</organism>
<comment type="caution">
    <text evidence="2">The sequence shown here is derived from an EMBL/GenBank/DDBJ whole genome shotgun (WGS) entry which is preliminary data.</text>
</comment>
<feature type="transmembrane region" description="Helical" evidence="1">
    <location>
        <begin position="77"/>
        <end position="98"/>
    </location>
</feature>